<evidence type="ECO:0000313" key="2">
    <source>
        <dbReference type="EMBL" id="CAH2043534.1"/>
    </source>
</evidence>
<gene>
    <name evidence="2" type="ORF">IPOD504_LOCUS4337</name>
</gene>
<dbReference type="Proteomes" id="UP000837857">
    <property type="component" value="Chromosome 15"/>
</dbReference>
<sequence length="66" mass="7311">MFRRLSWNALASKRRGSRDSPLDSPLSDEVCLLRIEILAWLSDCDSALVANKNCPYGLDTADVIGD</sequence>
<protein>
    <submittedName>
        <fullName evidence="2">Uncharacterized protein</fullName>
    </submittedName>
</protein>
<accession>A0ABN8I2G4</accession>
<feature type="region of interest" description="Disordered" evidence="1">
    <location>
        <begin position="1"/>
        <end position="25"/>
    </location>
</feature>
<evidence type="ECO:0000313" key="3">
    <source>
        <dbReference type="Proteomes" id="UP000837857"/>
    </source>
</evidence>
<feature type="non-terminal residue" evidence="2">
    <location>
        <position position="66"/>
    </location>
</feature>
<name>A0ABN8I2G4_9NEOP</name>
<organism evidence="2 3">
    <name type="scientific">Iphiclides podalirius</name>
    <name type="common">scarce swallowtail</name>
    <dbReference type="NCBI Taxonomy" id="110791"/>
    <lineage>
        <taxon>Eukaryota</taxon>
        <taxon>Metazoa</taxon>
        <taxon>Ecdysozoa</taxon>
        <taxon>Arthropoda</taxon>
        <taxon>Hexapoda</taxon>
        <taxon>Insecta</taxon>
        <taxon>Pterygota</taxon>
        <taxon>Neoptera</taxon>
        <taxon>Endopterygota</taxon>
        <taxon>Lepidoptera</taxon>
        <taxon>Glossata</taxon>
        <taxon>Ditrysia</taxon>
        <taxon>Papilionoidea</taxon>
        <taxon>Papilionidae</taxon>
        <taxon>Papilioninae</taxon>
        <taxon>Iphiclides</taxon>
    </lineage>
</organism>
<proteinExistence type="predicted"/>
<keyword evidence="3" id="KW-1185">Reference proteome</keyword>
<reference evidence="2" key="1">
    <citation type="submission" date="2022-03" db="EMBL/GenBank/DDBJ databases">
        <authorList>
            <person name="Martin H S."/>
        </authorList>
    </citation>
    <scope>NUCLEOTIDE SEQUENCE</scope>
</reference>
<dbReference type="EMBL" id="OW152827">
    <property type="protein sequence ID" value="CAH2043534.1"/>
    <property type="molecule type" value="Genomic_DNA"/>
</dbReference>
<evidence type="ECO:0000256" key="1">
    <source>
        <dbReference type="SAM" id="MobiDB-lite"/>
    </source>
</evidence>